<evidence type="ECO:0000313" key="2">
    <source>
        <dbReference type="EMBL" id="RAI00438.1"/>
    </source>
</evidence>
<dbReference type="SUPFAM" id="SSF56300">
    <property type="entry name" value="Metallo-dependent phosphatases"/>
    <property type="match status" value="1"/>
</dbReference>
<dbReference type="Pfam" id="PF00149">
    <property type="entry name" value="Metallophos"/>
    <property type="match status" value="1"/>
</dbReference>
<dbReference type="OrthoDB" id="9807890at2"/>
<evidence type="ECO:0000259" key="1">
    <source>
        <dbReference type="Pfam" id="PF00149"/>
    </source>
</evidence>
<sequence>MNADLPEGVRVYAIGDVHGCAKMLDRLLALIDEDLAADPATSVVEVFLGDYVDRGPDCAAVLKRVGEEVPGRERVRLMGNHEQAMIAALADGTMMSRWLAFGGDATLRSYGIEPNDWKHDPQALQPIVQSVLPRRDLELLTRLAYSHRIGGVIFVHAGIRPGVPLEEQSSSDMIWIREEFLTHSGPFPAFVVHGHTPVDAPEVTPWRANVDTGAVYGGALTAIVLEAGRRHRFLSVPHG</sequence>
<dbReference type="InterPro" id="IPR004843">
    <property type="entry name" value="Calcineurin-like_PHP"/>
</dbReference>
<dbReference type="Proteomes" id="UP000249590">
    <property type="component" value="Unassembled WGS sequence"/>
</dbReference>
<organism evidence="2 3">
    <name type="scientific">Acuticoccus sediminis</name>
    <dbReference type="NCBI Taxonomy" id="2184697"/>
    <lineage>
        <taxon>Bacteria</taxon>
        <taxon>Pseudomonadati</taxon>
        <taxon>Pseudomonadota</taxon>
        <taxon>Alphaproteobacteria</taxon>
        <taxon>Hyphomicrobiales</taxon>
        <taxon>Amorphaceae</taxon>
        <taxon>Acuticoccus</taxon>
    </lineage>
</organism>
<dbReference type="InterPro" id="IPR050126">
    <property type="entry name" value="Ap4A_hydrolase"/>
</dbReference>
<dbReference type="AlphaFoldDB" id="A0A8B2NXC6"/>
<accession>A0A8B2NXC6</accession>
<reference evidence="2 3" key="1">
    <citation type="submission" date="2018-05" db="EMBL/GenBank/DDBJ databases">
        <title>Acuticoccus sediminis sp. nov., isolated from deep-sea sediment of Indian Ocean.</title>
        <authorList>
            <person name="Liu X."/>
            <person name="Lai Q."/>
            <person name="Du Y."/>
            <person name="Sun F."/>
            <person name="Zhang X."/>
            <person name="Wang S."/>
            <person name="Shao Z."/>
        </authorList>
    </citation>
    <scope>NUCLEOTIDE SEQUENCE [LARGE SCALE GENOMIC DNA]</scope>
    <source>
        <strain evidence="2 3">PTG4-2</strain>
    </source>
</reference>
<keyword evidence="3" id="KW-1185">Reference proteome</keyword>
<dbReference type="CDD" id="cd00144">
    <property type="entry name" value="MPP_PPP_family"/>
    <property type="match status" value="1"/>
</dbReference>
<dbReference type="GO" id="GO:0008803">
    <property type="term" value="F:bis(5'-nucleosyl)-tetraphosphatase (symmetrical) activity"/>
    <property type="evidence" value="ECO:0007669"/>
    <property type="project" value="TreeGrafter"/>
</dbReference>
<name>A0A8B2NXC6_9HYPH</name>
<evidence type="ECO:0000313" key="3">
    <source>
        <dbReference type="Proteomes" id="UP000249590"/>
    </source>
</evidence>
<dbReference type="GO" id="GO:0005737">
    <property type="term" value="C:cytoplasm"/>
    <property type="evidence" value="ECO:0007669"/>
    <property type="project" value="TreeGrafter"/>
</dbReference>
<protein>
    <submittedName>
        <fullName evidence="2">Serine/threonine protein phosphatase</fullName>
    </submittedName>
</protein>
<comment type="caution">
    <text evidence="2">The sequence shown here is derived from an EMBL/GenBank/DDBJ whole genome shotgun (WGS) entry which is preliminary data.</text>
</comment>
<dbReference type="InterPro" id="IPR029052">
    <property type="entry name" value="Metallo-depent_PP-like"/>
</dbReference>
<dbReference type="EMBL" id="QHHQ01000003">
    <property type="protein sequence ID" value="RAI00438.1"/>
    <property type="molecule type" value="Genomic_DNA"/>
</dbReference>
<dbReference type="PANTHER" id="PTHR42850:SF4">
    <property type="entry name" value="ZINC-DEPENDENT ENDOPOLYPHOSPHATASE"/>
    <property type="match status" value="1"/>
</dbReference>
<dbReference type="GO" id="GO:0110154">
    <property type="term" value="P:RNA decapping"/>
    <property type="evidence" value="ECO:0007669"/>
    <property type="project" value="TreeGrafter"/>
</dbReference>
<feature type="domain" description="Calcineurin-like phosphoesterase" evidence="1">
    <location>
        <begin position="10"/>
        <end position="199"/>
    </location>
</feature>
<gene>
    <name evidence="2" type="ORF">DLJ53_14305</name>
</gene>
<dbReference type="GO" id="GO:0016791">
    <property type="term" value="F:phosphatase activity"/>
    <property type="evidence" value="ECO:0007669"/>
    <property type="project" value="TreeGrafter"/>
</dbReference>
<dbReference type="RefSeq" id="WP_111346373.1">
    <property type="nucleotide sequence ID" value="NZ_QHHQ01000003.1"/>
</dbReference>
<dbReference type="Gene3D" id="3.60.21.10">
    <property type="match status" value="1"/>
</dbReference>
<dbReference type="PANTHER" id="PTHR42850">
    <property type="entry name" value="METALLOPHOSPHOESTERASE"/>
    <property type="match status" value="1"/>
</dbReference>
<proteinExistence type="predicted"/>